<accession>A0A4R3LED7</accession>
<comment type="cofactor">
    <cofactor evidence="1 12">
        <name>pyridoxal 5'-phosphate</name>
        <dbReference type="ChEBI" id="CHEBI:597326"/>
    </cofactor>
</comment>
<dbReference type="Proteomes" id="UP000294599">
    <property type="component" value="Unassembled WGS sequence"/>
</dbReference>
<sequence length="442" mass="46141">MAVSYVSTRGGSPAVGLSAAIAAGLAADGGLYVPAHFLRAPLDALAGAGDLADTASALLSPFFSGDPLAADLPAIARAALDFPVPLRALRGDDSAWLLELFHGPTAAFKDVGARFLAEVLARLPDAAPLRTVLVATSGDTGAAVAAAFHRRPGFRVVILYPDGRVSPRQAHQLGAFGDNVLALRVQGSFDDCQALVKQAFSDVGLRARAPLLSANSISLGRFLPQMGYYTLAAFAQQRAGGPPLNFIVPTGNLGNACAALMAKSMGVPIGTVALACNANRTLPDFLAGADYTPRASVATLANAMDVGAPSNIERLRWLYPDAVALRAAVPAASFDDAQIRGQIVRAEREHGVAVCPHTACGLAMLARLRERGDTRPWAIAATAHPAKFDSIVEPLLQRAVPVPPALASLLERPAQADPLAADYPPLRRMLLHPGRELTERFG</sequence>
<evidence type="ECO:0000313" key="15">
    <source>
        <dbReference type="EMBL" id="TCS97748.1"/>
    </source>
</evidence>
<evidence type="ECO:0000313" key="16">
    <source>
        <dbReference type="Proteomes" id="UP000294599"/>
    </source>
</evidence>
<dbReference type="InterPro" id="IPR029144">
    <property type="entry name" value="Thr_synth_N"/>
</dbReference>
<organism evidence="15 16">
    <name type="scientific">Pseudofulvimonas gallinarii</name>
    <dbReference type="NCBI Taxonomy" id="634155"/>
    <lineage>
        <taxon>Bacteria</taxon>
        <taxon>Pseudomonadati</taxon>
        <taxon>Pseudomonadota</taxon>
        <taxon>Gammaproteobacteria</taxon>
        <taxon>Lysobacterales</taxon>
        <taxon>Rhodanobacteraceae</taxon>
        <taxon>Pseudofulvimonas</taxon>
    </lineage>
</organism>
<dbReference type="Gene3D" id="3.40.50.1100">
    <property type="match status" value="2"/>
</dbReference>
<keyword evidence="16" id="KW-1185">Reference proteome</keyword>
<dbReference type="UniPathway" id="UPA00050">
    <property type="reaction ID" value="UER00065"/>
</dbReference>
<dbReference type="GO" id="GO:0030170">
    <property type="term" value="F:pyridoxal phosphate binding"/>
    <property type="evidence" value="ECO:0007669"/>
    <property type="project" value="InterPro"/>
</dbReference>
<feature type="modified residue" description="N6-(pyridoxal phosphate)lysine" evidence="12">
    <location>
        <position position="109"/>
    </location>
</feature>
<reference evidence="15 16" key="1">
    <citation type="submission" date="2019-03" db="EMBL/GenBank/DDBJ databases">
        <title>Genomic Encyclopedia of Type Strains, Phase IV (KMG-IV): sequencing the most valuable type-strain genomes for metagenomic binning, comparative biology and taxonomic classification.</title>
        <authorList>
            <person name="Goeker M."/>
        </authorList>
    </citation>
    <scope>NUCLEOTIDE SEQUENCE [LARGE SCALE GENOMIC DNA]</scope>
    <source>
        <strain evidence="15 16">DSM 21944</strain>
    </source>
</reference>
<evidence type="ECO:0000256" key="11">
    <source>
        <dbReference type="NCBIfam" id="TIGR00260"/>
    </source>
</evidence>
<dbReference type="RefSeq" id="WP_205984916.1">
    <property type="nucleotide sequence ID" value="NZ_JBHLWF010000022.1"/>
</dbReference>
<keyword evidence="8 12" id="KW-0663">Pyridoxal phosphate</keyword>
<dbReference type="PANTHER" id="PTHR42690">
    <property type="entry name" value="THREONINE SYNTHASE FAMILY MEMBER"/>
    <property type="match status" value="1"/>
</dbReference>
<dbReference type="InterPro" id="IPR037158">
    <property type="entry name" value="Thr_synth_N_sf"/>
</dbReference>
<dbReference type="PROSITE" id="PS00165">
    <property type="entry name" value="DEHYDRATASE_SER_THR"/>
    <property type="match status" value="1"/>
</dbReference>
<dbReference type="PANTHER" id="PTHR42690:SF1">
    <property type="entry name" value="THREONINE SYNTHASE-LIKE 2"/>
    <property type="match status" value="1"/>
</dbReference>
<evidence type="ECO:0000256" key="10">
    <source>
        <dbReference type="ARBA" id="ARBA00049144"/>
    </source>
</evidence>
<evidence type="ECO:0000259" key="14">
    <source>
        <dbReference type="Pfam" id="PF14821"/>
    </source>
</evidence>
<evidence type="ECO:0000256" key="4">
    <source>
        <dbReference type="ARBA" id="ARBA00013028"/>
    </source>
</evidence>
<feature type="domain" description="Threonine synthase N-terminal" evidence="14">
    <location>
        <begin position="5"/>
        <end position="78"/>
    </location>
</feature>
<feature type="domain" description="Tryptophan synthase beta chain-like PALP" evidence="13">
    <location>
        <begin position="95"/>
        <end position="377"/>
    </location>
</feature>
<evidence type="ECO:0000259" key="13">
    <source>
        <dbReference type="Pfam" id="PF00291"/>
    </source>
</evidence>
<dbReference type="InterPro" id="IPR004450">
    <property type="entry name" value="Thr_synthase-like"/>
</dbReference>
<dbReference type="InterPro" id="IPR001926">
    <property type="entry name" value="TrpB-like_PALP"/>
</dbReference>
<evidence type="ECO:0000256" key="7">
    <source>
        <dbReference type="ARBA" id="ARBA00022697"/>
    </source>
</evidence>
<dbReference type="Pfam" id="PF00291">
    <property type="entry name" value="PALP"/>
    <property type="match status" value="1"/>
</dbReference>
<proteinExistence type="inferred from homology"/>
<evidence type="ECO:0000256" key="5">
    <source>
        <dbReference type="ARBA" id="ARBA00018679"/>
    </source>
</evidence>
<dbReference type="InterPro" id="IPR000634">
    <property type="entry name" value="Ser/Thr_deHydtase_PyrdxlP-BS"/>
</dbReference>
<evidence type="ECO:0000256" key="2">
    <source>
        <dbReference type="ARBA" id="ARBA00004979"/>
    </source>
</evidence>
<dbReference type="EMBL" id="SMAF01000011">
    <property type="protein sequence ID" value="TCS97748.1"/>
    <property type="molecule type" value="Genomic_DNA"/>
</dbReference>
<dbReference type="Pfam" id="PF14821">
    <property type="entry name" value="Thr_synth_N"/>
    <property type="match status" value="1"/>
</dbReference>
<dbReference type="EC" id="4.2.3.1" evidence="4 11"/>
<comment type="caution">
    <text evidence="15">The sequence shown here is derived from an EMBL/GenBank/DDBJ whole genome shotgun (WGS) entry which is preliminary data.</text>
</comment>
<name>A0A4R3LED7_9GAMM</name>
<dbReference type="NCBIfam" id="TIGR00260">
    <property type="entry name" value="thrC"/>
    <property type="match status" value="1"/>
</dbReference>
<evidence type="ECO:0000256" key="1">
    <source>
        <dbReference type="ARBA" id="ARBA00001933"/>
    </source>
</evidence>
<dbReference type="SUPFAM" id="SSF53686">
    <property type="entry name" value="Tryptophan synthase beta subunit-like PLP-dependent enzymes"/>
    <property type="match status" value="1"/>
</dbReference>
<dbReference type="Gene3D" id="3.90.1380.10">
    <property type="entry name" value="Threonine synthase, N-terminal domain"/>
    <property type="match status" value="1"/>
</dbReference>
<keyword evidence="9" id="KW-0456">Lyase</keyword>
<protein>
    <recommendedName>
        <fullName evidence="5 11">Threonine synthase</fullName>
        <ecNumber evidence="4 11">4.2.3.1</ecNumber>
    </recommendedName>
</protein>
<dbReference type="InterPro" id="IPR036052">
    <property type="entry name" value="TrpB-like_PALP_sf"/>
</dbReference>
<comment type="catalytic activity">
    <reaction evidence="10">
        <text>O-phospho-L-homoserine + H2O = L-threonine + phosphate</text>
        <dbReference type="Rhea" id="RHEA:10840"/>
        <dbReference type="ChEBI" id="CHEBI:15377"/>
        <dbReference type="ChEBI" id="CHEBI:43474"/>
        <dbReference type="ChEBI" id="CHEBI:57590"/>
        <dbReference type="ChEBI" id="CHEBI:57926"/>
        <dbReference type="EC" id="4.2.3.1"/>
    </reaction>
</comment>
<dbReference type="GO" id="GO:0004795">
    <property type="term" value="F:threonine synthase activity"/>
    <property type="evidence" value="ECO:0007669"/>
    <property type="project" value="UniProtKB-UniRule"/>
</dbReference>
<evidence type="ECO:0000256" key="3">
    <source>
        <dbReference type="ARBA" id="ARBA00005517"/>
    </source>
</evidence>
<gene>
    <name evidence="15" type="ORF">EDC25_11128</name>
</gene>
<keyword evidence="7" id="KW-0791">Threonine biosynthesis</keyword>
<evidence type="ECO:0000256" key="12">
    <source>
        <dbReference type="PIRSR" id="PIRSR604450-51"/>
    </source>
</evidence>
<comment type="similarity">
    <text evidence="3">Belongs to the threonine synthase family.</text>
</comment>
<dbReference type="InterPro" id="IPR051166">
    <property type="entry name" value="Threonine_Synthase"/>
</dbReference>
<evidence type="ECO:0000256" key="8">
    <source>
        <dbReference type="ARBA" id="ARBA00022898"/>
    </source>
</evidence>
<comment type="pathway">
    <text evidence="2">Amino-acid biosynthesis; L-threonine biosynthesis; L-threonine from L-aspartate: step 5/5.</text>
</comment>
<dbReference type="AlphaFoldDB" id="A0A4R3LED7"/>
<evidence type="ECO:0000256" key="6">
    <source>
        <dbReference type="ARBA" id="ARBA00022605"/>
    </source>
</evidence>
<dbReference type="GO" id="GO:0009088">
    <property type="term" value="P:threonine biosynthetic process"/>
    <property type="evidence" value="ECO:0007669"/>
    <property type="project" value="UniProtKB-UniRule"/>
</dbReference>
<evidence type="ECO:0000256" key="9">
    <source>
        <dbReference type="ARBA" id="ARBA00023239"/>
    </source>
</evidence>
<keyword evidence="6" id="KW-0028">Amino-acid biosynthesis</keyword>